<accession>A0ABT9BA62</accession>
<organism evidence="3 4">
    <name type="scientific">Hymenobacter aranciens</name>
    <dbReference type="NCBI Taxonomy" id="3063996"/>
    <lineage>
        <taxon>Bacteria</taxon>
        <taxon>Pseudomonadati</taxon>
        <taxon>Bacteroidota</taxon>
        <taxon>Cytophagia</taxon>
        <taxon>Cytophagales</taxon>
        <taxon>Hymenobacteraceae</taxon>
        <taxon>Hymenobacter</taxon>
    </lineage>
</organism>
<dbReference type="EMBL" id="JAUQSY010000004">
    <property type="protein sequence ID" value="MDO7874538.1"/>
    <property type="molecule type" value="Genomic_DNA"/>
</dbReference>
<feature type="signal peptide" evidence="1">
    <location>
        <begin position="1"/>
        <end position="23"/>
    </location>
</feature>
<keyword evidence="4" id="KW-1185">Reference proteome</keyword>
<proteinExistence type="predicted"/>
<sequence length="241" mass="25747">MQVKFYTILTTLACLAGAHSASAQFSIGPRLGLNLADVALSGDLDGDTDTKISAGVQVGVAATIGLADKFAFQPALLYSQKGFKREQTETETFGGITYTASFSSKASFNYLEVPLNFVFTTGGENGFQVFAGPYLAYGVGGKTESKYSVKDANGTTYDSGSENKTVKFADKEGSDDYSYVRALDLGLNGGLGYRQGPFQAQVGYGLGLGNLIPQNENGDEYDYKARNRVIQVSATYFFSVK</sequence>
<evidence type="ECO:0000256" key="1">
    <source>
        <dbReference type="SAM" id="SignalP"/>
    </source>
</evidence>
<evidence type="ECO:0000313" key="4">
    <source>
        <dbReference type="Proteomes" id="UP001176429"/>
    </source>
</evidence>
<evidence type="ECO:0000259" key="2">
    <source>
        <dbReference type="Pfam" id="PF13568"/>
    </source>
</evidence>
<reference evidence="3" key="1">
    <citation type="submission" date="2023-07" db="EMBL/GenBank/DDBJ databases">
        <authorList>
            <person name="Kim M.K."/>
        </authorList>
    </citation>
    <scope>NUCLEOTIDE SEQUENCE</scope>
    <source>
        <strain evidence="3">ASUV-10-1</strain>
    </source>
</reference>
<comment type="caution">
    <text evidence="3">The sequence shown here is derived from an EMBL/GenBank/DDBJ whole genome shotgun (WGS) entry which is preliminary data.</text>
</comment>
<gene>
    <name evidence="3" type="ORF">Q5H93_07330</name>
</gene>
<dbReference type="Proteomes" id="UP001176429">
    <property type="component" value="Unassembled WGS sequence"/>
</dbReference>
<dbReference type="InterPro" id="IPR025665">
    <property type="entry name" value="Beta-barrel_OMP_2"/>
</dbReference>
<dbReference type="Pfam" id="PF13568">
    <property type="entry name" value="OMP_b-brl_2"/>
    <property type="match status" value="1"/>
</dbReference>
<protein>
    <submittedName>
        <fullName evidence="3">Porin family protein</fullName>
    </submittedName>
</protein>
<evidence type="ECO:0000313" key="3">
    <source>
        <dbReference type="EMBL" id="MDO7874538.1"/>
    </source>
</evidence>
<name>A0ABT9BA62_9BACT</name>
<feature type="domain" description="Outer membrane protein beta-barrel" evidence="2">
    <location>
        <begin position="23"/>
        <end position="212"/>
    </location>
</feature>
<feature type="chain" id="PRO_5047296373" evidence="1">
    <location>
        <begin position="24"/>
        <end position="241"/>
    </location>
</feature>
<dbReference type="RefSeq" id="WP_305005854.1">
    <property type="nucleotide sequence ID" value="NZ_JAUQSY010000004.1"/>
</dbReference>
<keyword evidence="1" id="KW-0732">Signal</keyword>